<feature type="coiled-coil region" evidence="1">
    <location>
        <begin position="196"/>
        <end position="223"/>
    </location>
</feature>
<keyword evidence="3" id="KW-1185">Reference proteome</keyword>
<keyword evidence="1" id="KW-0175">Coiled coil</keyword>
<evidence type="ECO:0000313" key="2">
    <source>
        <dbReference type="EMBL" id="SDJ41204.1"/>
    </source>
</evidence>
<protein>
    <submittedName>
        <fullName evidence="2">Phage small terminase subunit</fullName>
    </submittedName>
</protein>
<dbReference type="GO" id="GO:0003677">
    <property type="term" value="F:DNA binding"/>
    <property type="evidence" value="ECO:0007669"/>
    <property type="project" value="InterPro"/>
</dbReference>
<organism evidence="2 3">
    <name type="scientific">Billgrantia gudaonensis</name>
    <dbReference type="NCBI Taxonomy" id="376427"/>
    <lineage>
        <taxon>Bacteria</taxon>
        <taxon>Pseudomonadati</taxon>
        <taxon>Pseudomonadota</taxon>
        <taxon>Gammaproteobacteria</taxon>
        <taxon>Oceanospirillales</taxon>
        <taxon>Halomonadaceae</taxon>
        <taxon>Billgrantia</taxon>
    </lineage>
</organism>
<dbReference type="Pfam" id="PF05944">
    <property type="entry name" value="Phage_term_smal"/>
    <property type="match status" value="1"/>
</dbReference>
<dbReference type="AlphaFoldDB" id="A0A1G8TIJ8"/>
<dbReference type="STRING" id="376427.SAMN04487954_104316"/>
<dbReference type="RefSeq" id="WP_089684632.1">
    <property type="nucleotide sequence ID" value="NZ_FNES01000004.1"/>
</dbReference>
<name>A0A1G8TIJ8_9GAMM</name>
<gene>
    <name evidence="2" type="ORF">SAMN04487954_104316</name>
</gene>
<dbReference type="GO" id="GO:0004519">
    <property type="term" value="F:endonuclease activity"/>
    <property type="evidence" value="ECO:0007669"/>
    <property type="project" value="InterPro"/>
</dbReference>
<dbReference type="OrthoDB" id="8562788at2"/>
<evidence type="ECO:0000256" key="1">
    <source>
        <dbReference type="SAM" id="Coils"/>
    </source>
</evidence>
<dbReference type="EMBL" id="FNES01000004">
    <property type="protein sequence ID" value="SDJ41204.1"/>
    <property type="molecule type" value="Genomic_DNA"/>
</dbReference>
<accession>A0A1G8TIJ8</accession>
<proteinExistence type="predicted"/>
<sequence>MLSPARKHYQRARAAKAAGAAEPTLPQNGEQYELMAAVLWEARRTLKGIKSVQAKIEKKRELLPEFTPYIEGVLAAGNGAQDDVLMTALVWRIDTGDLADALDIAEYAMKHNLQTPDRYERDTPSLIAEEIADQALRMLAEEGADAPALVDILVRARRITDDHDMHDEIRAKLHKALGYAFRAGGYPTEALNHLQEALALNERVGVKKDIEKLERELKNAAQGDTAQGDTAQG</sequence>
<evidence type="ECO:0000313" key="3">
    <source>
        <dbReference type="Proteomes" id="UP000198525"/>
    </source>
</evidence>
<dbReference type="InterPro" id="IPR010270">
    <property type="entry name" value="Phage_P2_GpM"/>
</dbReference>
<reference evidence="2 3" key="1">
    <citation type="submission" date="2016-10" db="EMBL/GenBank/DDBJ databases">
        <authorList>
            <person name="de Groot N.N."/>
        </authorList>
    </citation>
    <scope>NUCLEOTIDE SEQUENCE [LARGE SCALE GENOMIC DNA]</scope>
    <source>
        <strain evidence="2 3">CGMCC 1.6133</strain>
    </source>
</reference>
<dbReference type="Proteomes" id="UP000198525">
    <property type="component" value="Unassembled WGS sequence"/>
</dbReference>